<name>A0A0A8XS49_ARUDO</name>
<proteinExistence type="predicted"/>
<sequence>MLIVSKIASKLCMKTQRNILLLTELEEGKHKVGCSSCTQKRRKSCVTTNQTCLHDCYFA</sequence>
<dbReference type="EMBL" id="GBRH01281239">
    <property type="protein sequence ID" value="JAD16656.1"/>
    <property type="molecule type" value="Transcribed_RNA"/>
</dbReference>
<accession>A0A0A8XS49</accession>
<protein>
    <submittedName>
        <fullName evidence="1">Uncharacterized protein</fullName>
    </submittedName>
</protein>
<dbReference type="AlphaFoldDB" id="A0A0A8XS49"/>
<reference evidence="1" key="1">
    <citation type="submission" date="2014-09" db="EMBL/GenBank/DDBJ databases">
        <authorList>
            <person name="Magalhaes I.L.F."/>
            <person name="Oliveira U."/>
            <person name="Santos F.R."/>
            <person name="Vidigal T.H.D.A."/>
            <person name="Brescovit A.D."/>
            <person name="Santos A.J."/>
        </authorList>
    </citation>
    <scope>NUCLEOTIDE SEQUENCE</scope>
    <source>
        <tissue evidence="1">Shoot tissue taken approximately 20 cm above the soil surface</tissue>
    </source>
</reference>
<organism evidence="1">
    <name type="scientific">Arundo donax</name>
    <name type="common">Giant reed</name>
    <name type="synonym">Donax arundinaceus</name>
    <dbReference type="NCBI Taxonomy" id="35708"/>
    <lineage>
        <taxon>Eukaryota</taxon>
        <taxon>Viridiplantae</taxon>
        <taxon>Streptophyta</taxon>
        <taxon>Embryophyta</taxon>
        <taxon>Tracheophyta</taxon>
        <taxon>Spermatophyta</taxon>
        <taxon>Magnoliopsida</taxon>
        <taxon>Liliopsida</taxon>
        <taxon>Poales</taxon>
        <taxon>Poaceae</taxon>
        <taxon>PACMAD clade</taxon>
        <taxon>Arundinoideae</taxon>
        <taxon>Arundineae</taxon>
        <taxon>Arundo</taxon>
    </lineage>
</organism>
<reference evidence="1" key="2">
    <citation type="journal article" date="2015" name="Data Brief">
        <title>Shoot transcriptome of the giant reed, Arundo donax.</title>
        <authorList>
            <person name="Barrero R.A."/>
            <person name="Guerrero F.D."/>
            <person name="Moolhuijzen P."/>
            <person name="Goolsby J.A."/>
            <person name="Tidwell J."/>
            <person name="Bellgard S.E."/>
            <person name="Bellgard M.I."/>
        </authorList>
    </citation>
    <scope>NUCLEOTIDE SEQUENCE</scope>
    <source>
        <tissue evidence="1">Shoot tissue taken approximately 20 cm above the soil surface</tissue>
    </source>
</reference>
<evidence type="ECO:0000313" key="1">
    <source>
        <dbReference type="EMBL" id="JAD16656.1"/>
    </source>
</evidence>